<proteinExistence type="inferred from homology"/>
<comment type="similarity">
    <text evidence="2">Belongs to the GSP J family.</text>
</comment>
<dbReference type="GO" id="GO:0015627">
    <property type="term" value="C:type II protein secretion system complex"/>
    <property type="evidence" value="ECO:0007669"/>
    <property type="project" value="InterPro"/>
</dbReference>
<dbReference type="SUPFAM" id="SSF54523">
    <property type="entry name" value="Pili subunits"/>
    <property type="match status" value="2"/>
</dbReference>
<keyword evidence="7 10" id="KW-0812">Transmembrane</keyword>
<dbReference type="OrthoDB" id="9794345at2"/>
<evidence type="ECO:0000256" key="2">
    <source>
        <dbReference type="ARBA" id="ARBA00011084"/>
    </source>
</evidence>
<dbReference type="InterPro" id="IPR010055">
    <property type="entry name" value="T2SS_protein-GspJ"/>
</dbReference>
<keyword evidence="6" id="KW-0997">Cell inner membrane</keyword>
<evidence type="ECO:0000313" key="14">
    <source>
        <dbReference type="Proteomes" id="UP001281217"/>
    </source>
</evidence>
<dbReference type="PANTHER" id="PTHR39583">
    <property type="entry name" value="TYPE II SECRETION SYSTEM PROTEIN J-RELATED"/>
    <property type="match status" value="1"/>
</dbReference>
<evidence type="ECO:0000256" key="7">
    <source>
        <dbReference type="ARBA" id="ARBA00022692"/>
    </source>
</evidence>
<dbReference type="AlphaFoldDB" id="A0A1I6B6P1"/>
<dbReference type="EMBL" id="JAVRDO010000008">
    <property type="protein sequence ID" value="MDX9688229.1"/>
    <property type="molecule type" value="Genomic_DNA"/>
</dbReference>
<dbReference type="Gene3D" id="2.10.70.20">
    <property type="entry name" value="gspk-gspi-gspj complex like domains"/>
    <property type="match status" value="1"/>
</dbReference>
<reference evidence="14" key="2">
    <citation type="submission" date="2023-07" db="EMBL/GenBank/DDBJ databases">
        <authorList>
            <person name="de Witt J."/>
        </authorList>
    </citation>
    <scope>NUCLEOTIDE SEQUENCE [LARGE SCALE GENOMIC DNA]</scope>
    <source>
        <strain evidence="14">FZJ</strain>
    </source>
</reference>
<dbReference type="InterPro" id="IPR012902">
    <property type="entry name" value="N_methyl_site"/>
</dbReference>
<keyword evidence="14" id="KW-1185">Reference proteome</keyword>
<dbReference type="Pfam" id="PF11612">
    <property type="entry name" value="T2SSJ"/>
    <property type="match status" value="1"/>
</dbReference>
<dbReference type="EMBL" id="FOYD01000003">
    <property type="protein sequence ID" value="SFQ76457.1"/>
    <property type="molecule type" value="Genomic_DNA"/>
</dbReference>
<accession>A0A1I6B6P1</accession>
<reference evidence="12 13" key="1">
    <citation type="submission" date="2016-10" db="EMBL/GenBank/DDBJ databases">
        <authorList>
            <person name="de Groot N.N."/>
        </authorList>
    </citation>
    <scope>NUCLEOTIDE SEQUENCE [LARGE SCALE GENOMIC DNA]</scope>
    <source>
        <strain evidence="12 13">JCM 18415</strain>
    </source>
</reference>
<dbReference type="RefSeq" id="WP_090538071.1">
    <property type="nucleotide sequence ID" value="NZ_FOYD01000003.1"/>
</dbReference>
<evidence type="ECO:0000313" key="12">
    <source>
        <dbReference type="EMBL" id="SFQ76457.1"/>
    </source>
</evidence>
<evidence type="ECO:0000256" key="1">
    <source>
        <dbReference type="ARBA" id="ARBA00004377"/>
    </source>
</evidence>
<dbReference type="PROSITE" id="PS00409">
    <property type="entry name" value="PROKAR_NTER_METHYL"/>
    <property type="match status" value="1"/>
</dbReference>
<keyword evidence="8 10" id="KW-1133">Transmembrane helix</keyword>
<dbReference type="InterPro" id="IPR051621">
    <property type="entry name" value="T2SS_protein_J"/>
</dbReference>
<dbReference type="GO" id="GO:0015628">
    <property type="term" value="P:protein secretion by the type II secretion system"/>
    <property type="evidence" value="ECO:0007669"/>
    <property type="project" value="InterPro"/>
</dbReference>
<keyword evidence="4" id="KW-1003">Cell membrane</keyword>
<keyword evidence="5" id="KW-0488">Methylation</keyword>
<evidence type="ECO:0000256" key="5">
    <source>
        <dbReference type="ARBA" id="ARBA00022481"/>
    </source>
</evidence>
<dbReference type="GO" id="GO:0005886">
    <property type="term" value="C:plasma membrane"/>
    <property type="evidence" value="ECO:0007669"/>
    <property type="project" value="UniProtKB-SubCell"/>
</dbReference>
<evidence type="ECO:0000256" key="8">
    <source>
        <dbReference type="ARBA" id="ARBA00022989"/>
    </source>
</evidence>
<evidence type="ECO:0000313" key="11">
    <source>
        <dbReference type="EMBL" id="MDX9688229.1"/>
    </source>
</evidence>
<dbReference type="NCBIfam" id="TIGR01711">
    <property type="entry name" value="gspJ"/>
    <property type="match status" value="1"/>
</dbReference>
<comment type="subcellular location">
    <subcellularLocation>
        <location evidence="1">Cell inner membrane</location>
        <topology evidence="1">Single-pass membrane protein</topology>
    </subcellularLocation>
</comment>
<name>A0A1I6B6P1_9GAMM</name>
<dbReference type="InterPro" id="IPR045584">
    <property type="entry name" value="Pilin-like"/>
</dbReference>
<evidence type="ECO:0000256" key="3">
    <source>
        <dbReference type="ARBA" id="ARBA00021539"/>
    </source>
</evidence>
<keyword evidence="9 10" id="KW-0472">Membrane</keyword>
<dbReference type="Proteomes" id="UP000242815">
    <property type="component" value="Unassembled WGS sequence"/>
</dbReference>
<dbReference type="Gene3D" id="3.10.610.10">
    <property type="entry name" value="GSPII I/J protein-like"/>
    <property type="match status" value="1"/>
</dbReference>
<feature type="transmembrane region" description="Helical" evidence="10">
    <location>
        <begin position="12"/>
        <end position="32"/>
    </location>
</feature>
<sequence length="210" mass="23365">MIRSERKRQGGFTLLEMLIAMAVFAVMSMVAYQGLRAVLDADHITREQAQRLADLQVTLSVLERDLAQVVDVRVRDEFGDPLPPLRLRAGGEHQLLELVRAGAGGDQRLRRTAWQITERGLERRLWPGVDIVDPESMRVRPFADLVAEDQRLGMDSAFHFIVRTQAGLDRVDAWPPADADPEAGGLPMAVELVLDIPGLGEIRRLMAVGL</sequence>
<evidence type="ECO:0000313" key="13">
    <source>
        <dbReference type="Proteomes" id="UP000242815"/>
    </source>
</evidence>
<protein>
    <recommendedName>
        <fullName evidence="3">Type II secretion system protein J</fullName>
    </recommendedName>
</protein>
<evidence type="ECO:0000256" key="4">
    <source>
        <dbReference type="ARBA" id="ARBA00022475"/>
    </source>
</evidence>
<gene>
    <name evidence="11" type="primary">gspJ</name>
    <name evidence="11" type="ORF">RED13_002679</name>
    <name evidence="12" type="ORF">SAMN05216578_103183</name>
</gene>
<reference evidence="11" key="3">
    <citation type="submission" date="2024-05" db="EMBL/GenBank/DDBJ databases">
        <authorList>
            <person name="de Witt J."/>
        </authorList>
    </citation>
    <scope>NUCLEOTIDE SEQUENCE</scope>
    <source>
        <strain evidence="11">FZJ</strain>
    </source>
</reference>
<evidence type="ECO:0000256" key="10">
    <source>
        <dbReference type="SAM" id="Phobius"/>
    </source>
</evidence>
<dbReference type="NCBIfam" id="TIGR02532">
    <property type="entry name" value="IV_pilin_GFxxxE"/>
    <property type="match status" value="1"/>
</dbReference>
<dbReference type="STRING" id="1002526.SAMN05216578_103183"/>
<evidence type="ECO:0000256" key="9">
    <source>
        <dbReference type="ARBA" id="ARBA00023136"/>
    </source>
</evidence>
<evidence type="ECO:0000256" key="6">
    <source>
        <dbReference type="ARBA" id="ARBA00022519"/>
    </source>
</evidence>
<dbReference type="PANTHER" id="PTHR39583:SF2">
    <property type="entry name" value="TYPE II SECRETION SYSTEM PROTEIN J"/>
    <property type="match status" value="1"/>
</dbReference>
<dbReference type="Proteomes" id="UP001281217">
    <property type="component" value="Unassembled WGS sequence"/>
</dbReference>
<organism evidence="12 13">
    <name type="scientific">Halopseudomonas formosensis</name>
    <dbReference type="NCBI Taxonomy" id="1002526"/>
    <lineage>
        <taxon>Bacteria</taxon>
        <taxon>Pseudomonadati</taxon>
        <taxon>Pseudomonadota</taxon>
        <taxon>Gammaproteobacteria</taxon>
        <taxon>Pseudomonadales</taxon>
        <taxon>Pseudomonadaceae</taxon>
        <taxon>Halopseudomonas</taxon>
    </lineage>
</organism>
<dbReference type="Pfam" id="PF07963">
    <property type="entry name" value="N_methyl"/>
    <property type="match status" value="1"/>
</dbReference>